<gene>
    <name evidence="2" type="ORF">G5B17_14865</name>
</gene>
<sequence>MIRRAIDRDASRIAEISVFSKRMNYREIFHDDMVSFGEIQVYPLAKEYIEHPEILKEFYVYEDDFVKGFIHIQGTQVLELYVDTFFVDQGIGGKLLDFAVSRNCNSLWVLEKNTKAQHFYLRHGFTPSGVRQLEEGTEQFIIEMIR</sequence>
<accession>A0ABX2H8X1</accession>
<dbReference type="EMBL" id="JAAITS010000046">
    <property type="protein sequence ID" value="NSG86656.1"/>
    <property type="molecule type" value="Genomic_DNA"/>
</dbReference>
<evidence type="ECO:0000259" key="1">
    <source>
        <dbReference type="PROSITE" id="PS51186"/>
    </source>
</evidence>
<reference evidence="2 3" key="1">
    <citation type="journal article" date="2020" name="Cell Host Microbe">
        <title>Functional and Genomic Variation between Human-Derived Isolates of Lachnospiraceae Reveals Inter- and Intra-Species Diversity.</title>
        <authorList>
            <person name="Sorbara M.T."/>
            <person name="Littmann E.R."/>
            <person name="Fontana E."/>
            <person name="Moody T.U."/>
            <person name="Kohout C.E."/>
            <person name="Gjonbalaj M."/>
            <person name="Eaton V."/>
            <person name="Seok R."/>
            <person name="Leiner I.M."/>
            <person name="Pamer E.G."/>
        </authorList>
    </citation>
    <scope>NUCLEOTIDE SEQUENCE [LARGE SCALE GENOMIC DNA]</scope>
    <source>
        <strain evidence="2 3">MSK.17.74</strain>
    </source>
</reference>
<name>A0ABX2H8X1_9FIRM</name>
<dbReference type="RefSeq" id="WP_148461151.1">
    <property type="nucleotide sequence ID" value="NZ_JAAINN010000019.1"/>
</dbReference>
<dbReference type="InterPro" id="IPR016181">
    <property type="entry name" value="Acyl_CoA_acyltransferase"/>
</dbReference>
<evidence type="ECO:0000313" key="3">
    <source>
        <dbReference type="Proteomes" id="UP001644719"/>
    </source>
</evidence>
<dbReference type="Gene3D" id="3.40.630.30">
    <property type="match status" value="1"/>
</dbReference>
<dbReference type="PROSITE" id="PS51186">
    <property type="entry name" value="GNAT"/>
    <property type="match status" value="1"/>
</dbReference>
<proteinExistence type="predicted"/>
<dbReference type="InterPro" id="IPR000182">
    <property type="entry name" value="GNAT_dom"/>
</dbReference>
<feature type="domain" description="N-acetyltransferase" evidence="1">
    <location>
        <begin position="11"/>
        <end position="146"/>
    </location>
</feature>
<protein>
    <submittedName>
        <fullName evidence="2">GNAT family N-acetyltransferase</fullName>
    </submittedName>
</protein>
<dbReference type="Pfam" id="PF13508">
    <property type="entry name" value="Acetyltransf_7"/>
    <property type="match status" value="1"/>
</dbReference>
<keyword evidence="3" id="KW-1185">Reference proteome</keyword>
<comment type="caution">
    <text evidence="2">The sequence shown here is derived from an EMBL/GenBank/DDBJ whole genome shotgun (WGS) entry which is preliminary data.</text>
</comment>
<dbReference type="GeneID" id="69515548"/>
<evidence type="ECO:0000313" key="2">
    <source>
        <dbReference type="EMBL" id="NSG86656.1"/>
    </source>
</evidence>
<dbReference type="SUPFAM" id="SSF55729">
    <property type="entry name" value="Acyl-CoA N-acyltransferases (Nat)"/>
    <property type="match status" value="1"/>
</dbReference>
<dbReference type="Proteomes" id="UP001644719">
    <property type="component" value="Unassembled WGS sequence"/>
</dbReference>
<organism evidence="2 3">
    <name type="scientific">Blautia faecis</name>
    <dbReference type="NCBI Taxonomy" id="871665"/>
    <lineage>
        <taxon>Bacteria</taxon>
        <taxon>Bacillati</taxon>
        <taxon>Bacillota</taxon>
        <taxon>Clostridia</taxon>
        <taxon>Lachnospirales</taxon>
        <taxon>Lachnospiraceae</taxon>
        <taxon>Blautia</taxon>
    </lineage>
</organism>